<dbReference type="OrthoDB" id="48988at2759"/>
<evidence type="ECO:0000313" key="2">
    <source>
        <dbReference type="EMBL" id="OAC99213.1"/>
    </source>
</evidence>
<organism evidence="2 3">
    <name type="scientific">Mucor lusitanicus CBS 277.49</name>
    <dbReference type="NCBI Taxonomy" id="747725"/>
    <lineage>
        <taxon>Eukaryota</taxon>
        <taxon>Fungi</taxon>
        <taxon>Fungi incertae sedis</taxon>
        <taxon>Mucoromycota</taxon>
        <taxon>Mucoromycotina</taxon>
        <taxon>Mucoromycetes</taxon>
        <taxon>Mucorales</taxon>
        <taxon>Mucorineae</taxon>
        <taxon>Mucoraceae</taxon>
        <taxon>Mucor</taxon>
    </lineage>
</organism>
<comment type="caution">
    <text evidence="2">The sequence shown here is derived from an EMBL/GenBank/DDBJ whole genome shotgun (WGS) entry which is preliminary data.</text>
</comment>
<dbReference type="AlphaFoldDB" id="A0A168HUV9"/>
<feature type="domain" description="NADP-dependent oxidoreductase" evidence="1">
    <location>
        <begin position="17"/>
        <end position="252"/>
    </location>
</feature>
<evidence type="ECO:0000259" key="1">
    <source>
        <dbReference type="Pfam" id="PF00248"/>
    </source>
</evidence>
<protein>
    <recommendedName>
        <fullName evidence="1">NADP-dependent oxidoreductase domain-containing protein</fullName>
    </recommendedName>
</protein>
<dbReference type="CDD" id="cd19099">
    <property type="entry name" value="AKR_unchar"/>
    <property type="match status" value="1"/>
</dbReference>
<dbReference type="EMBL" id="AMYB01000008">
    <property type="protein sequence ID" value="OAC99213.1"/>
    <property type="molecule type" value="Genomic_DNA"/>
</dbReference>
<keyword evidence="3" id="KW-1185">Reference proteome</keyword>
<dbReference type="Gene3D" id="3.20.20.100">
    <property type="entry name" value="NADP-dependent oxidoreductase domain"/>
    <property type="match status" value="1"/>
</dbReference>
<evidence type="ECO:0000313" key="3">
    <source>
        <dbReference type="Proteomes" id="UP000077051"/>
    </source>
</evidence>
<dbReference type="Pfam" id="PF00248">
    <property type="entry name" value="Aldo_ket_red"/>
    <property type="match status" value="1"/>
</dbReference>
<dbReference type="InterPro" id="IPR036812">
    <property type="entry name" value="NAD(P)_OxRdtase_dom_sf"/>
</dbReference>
<dbReference type="SUPFAM" id="SSF51430">
    <property type="entry name" value="NAD(P)-linked oxidoreductase"/>
    <property type="match status" value="1"/>
</dbReference>
<dbReference type="STRING" id="747725.A0A168HUV9"/>
<name>A0A168HUV9_MUCCL</name>
<accession>A0A168HUV9</accession>
<sequence>MNQIIPKTGRLVSKLGFGSYRTSKPSHAKALIAALEGGVNIIDTGNNFENGASECLIGNTLESMEKEGKLSRDSITLVTKSGYLGASDIADFDAKHDYIQLSEKMYHSVSPRVIEQQIQTSMQRLKTDKLDIFMINSPERMLMSKNRRYTSAQLYRDLSESFRYLDGLVANGKIGGYGVCSNTMAFPSAVDHVSLPEVIKSCSNPANFVAAEVPFNLYEKEAIVPSDNDKIKTVAQIAQEHDIYLMTNRPLNAIANGQIRVLVNHELGANGKGPAEHEIMAKMQSSFEHVAKLESDVMSELPVEEESLTSKFVWGQVLSENLARLAQNHFATRHYLTLQVLPELEKDLVELHNYASQLGPDEDLAAYQDWIQNYKEAVDVLTKDIVDYAYIDTLRKNNDLDRILSALCPSLNNSLEDAYSPLSIKALRVLLSHKEVGTVFTGMRDPIYVRDALFAANQEPLDQEDLDDLWRCPIFN</sequence>
<dbReference type="PANTHER" id="PTHR43312">
    <property type="entry name" value="D-THREO-ALDOSE 1-DEHYDROGENASE"/>
    <property type="match status" value="1"/>
</dbReference>
<gene>
    <name evidence="2" type="ORF">MUCCIDRAFT_166657</name>
</gene>
<dbReference type="VEuPathDB" id="FungiDB:MUCCIDRAFT_166657"/>
<proteinExistence type="predicted"/>
<dbReference type="InterPro" id="IPR023210">
    <property type="entry name" value="NADP_OxRdtase_dom"/>
</dbReference>
<dbReference type="PANTHER" id="PTHR43312:SF1">
    <property type="entry name" value="NADP-DEPENDENT OXIDOREDUCTASE DOMAIN-CONTAINING PROTEIN"/>
    <property type="match status" value="1"/>
</dbReference>
<dbReference type="Proteomes" id="UP000077051">
    <property type="component" value="Unassembled WGS sequence"/>
</dbReference>
<dbReference type="InterPro" id="IPR053135">
    <property type="entry name" value="AKR2_Oxidoreductase"/>
</dbReference>
<reference evidence="2 3" key="1">
    <citation type="submission" date="2015-06" db="EMBL/GenBank/DDBJ databases">
        <title>Expansion of signal transduction pathways in fungi by whole-genome duplication.</title>
        <authorList>
            <consortium name="DOE Joint Genome Institute"/>
            <person name="Corrochano L.M."/>
            <person name="Kuo A."/>
            <person name="Marcet-Houben M."/>
            <person name="Polaino S."/>
            <person name="Salamov A."/>
            <person name="Villalobos J.M."/>
            <person name="Alvarez M.I."/>
            <person name="Avalos J."/>
            <person name="Benito E.P."/>
            <person name="Benoit I."/>
            <person name="Burger G."/>
            <person name="Camino L.P."/>
            <person name="Canovas D."/>
            <person name="Cerda-Olmedo E."/>
            <person name="Cheng J.-F."/>
            <person name="Dominguez A."/>
            <person name="Elias M."/>
            <person name="Eslava A.P."/>
            <person name="Glaser F."/>
            <person name="Grimwood J."/>
            <person name="Gutierrez G."/>
            <person name="Heitman J."/>
            <person name="Henrissat B."/>
            <person name="Iturriaga E.A."/>
            <person name="Lang B.F."/>
            <person name="Lavin J.L."/>
            <person name="Lee S."/>
            <person name="Li W."/>
            <person name="Lindquist E."/>
            <person name="Lopez-Garcia S."/>
            <person name="Luque E.M."/>
            <person name="Marcos A.T."/>
            <person name="Martin J."/>
            <person name="Mccluskey K."/>
            <person name="Medina H.R."/>
            <person name="Miralles-Duran A."/>
            <person name="Miyazaki A."/>
            <person name="Munoz-Torres E."/>
            <person name="Oguiza J.A."/>
            <person name="Ohm R."/>
            <person name="Olmedo M."/>
            <person name="Orejas M."/>
            <person name="Ortiz-Castellanos L."/>
            <person name="Pisabarro A.G."/>
            <person name="Rodriguez-Romero J."/>
            <person name="Ruiz-Herrera J."/>
            <person name="Ruiz-Vazquez R."/>
            <person name="Sanz C."/>
            <person name="Schackwitz W."/>
            <person name="Schmutz J."/>
            <person name="Shahriari M."/>
            <person name="Shelest E."/>
            <person name="Silva-Franco F."/>
            <person name="Soanes D."/>
            <person name="Syed K."/>
            <person name="Tagua V.G."/>
            <person name="Talbot N.J."/>
            <person name="Thon M."/>
            <person name="De Vries R.P."/>
            <person name="Wiebenga A."/>
            <person name="Yadav J.S."/>
            <person name="Braun E.L."/>
            <person name="Baker S."/>
            <person name="Garre V."/>
            <person name="Horwitz B."/>
            <person name="Torres-Martinez S."/>
            <person name="Idnurm A."/>
            <person name="Herrera-Estrella A."/>
            <person name="Gabaldon T."/>
            <person name="Grigoriev I.V."/>
        </authorList>
    </citation>
    <scope>NUCLEOTIDE SEQUENCE [LARGE SCALE GENOMIC DNA]</scope>
    <source>
        <strain evidence="2 3">CBS 277.49</strain>
    </source>
</reference>